<comment type="caution">
    <text evidence="1">The sequence shown here is derived from an EMBL/GenBank/DDBJ whole genome shotgun (WGS) entry which is preliminary data.</text>
</comment>
<evidence type="ECO:0000313" key="2">
    <source>
        <dbReference type="Proteomes" id="UP000076858"/>
    </source>
</evidence>
<evidence type="ECO:0000313" key="1">
    <source>
        <dbReference type="EMBL" id="KZS16010.1"/>
    </source>
</evidence>
<dbReference type="AlphaFoldDB" id="A0A0P5WYD4"/>
<dbReference type="Proteomes" id="UP000076858">
    <property type="component" value="Unassembled WGS sequence"/>
</dbReference>
<gene>
    <name evidence="1" type="ORF">APZ42_018436</name>
</gene>
<keyword evidence="2" id="KW-1185">Reference proteome</keyword>
<organism evidence="1 2">
    <name type="scientific">Daphnia magna</name>
    <dbReference type="NCBI Taxonomy" id="35525"/>
    <lineage>
        <taxon>Eukaryota</taxon>
        <taxon>Metazoa</taxon>
        <taxon>Ecdysozoa</taxon>
        <taxon>Arthropoda</taxon>
        <taxon>Crustacea</taxon>
        <taxon>Branchiopoda</taxon>
        <taxon>Diplostraca</taxon>
        <taxon>Cladocera</taxon>
        <taxon>Anomopoda</taxon>
        <taxon>Daphniidae</taxon>
        <taxon>Daphnia</taxon>
    </lineage>
</organism>
<dbReference type="EMBL" id="LRGB01000781">
    <property type="protein sequence ID" value="KZS16010.1"/>
    <property type="molecule type" value="Genomic_DNA"/>
</dbReference>
<name>A0A0P5WYD4_9CRUS</name>
<reference evidence="1 2" key="1">
    <citation type="submission" date="2016-03" db="EMBL/GenBank/DDBJ databases">
        <title>EvidentialGene: Evidence-directed Construction of Genes on Genomes.</title>
        <authorList>
            <person name="Gilbert D.G."/>
            <person name="Choi J.-H."/>
            <person name="Mockaitis K."/>
            <person name="Colbourne J."/>
            <person name="Pfrender M."/>
        </authorList>
    </citation>
    <scope>NUCLEOTIDE SEQUENCE [LARGE SCALE GENOMIC DNA]</scope>
    <source>
        <strain evidence="1 2">Xinb3</strain>
        <tissue evidence="1">Complete organism</tissue>
    </source>
</reference>
<proteinExistence type="predicted"/>
<sequence length="109" mass="12608">MSELQYSLQSVFLSTILCLDVNQVSCQKPFKAGQLARVILKLTRLIGPLVRARLLFLPFFFKGLMFVQSRRSDICFLFSCKRKQSITARCRDRKWLVKGACDDNKSDRV</sequence>
<protein>
    <submittedName>
        <fullName evidence="1">Uncharacterized protein</fullName>
    </submittedName>
</protein>
<accession>A0A0P5WYD4</accession>